<dbReference type="OrthoDB" id="2190070at2759"/>
<evidence type="ECO:0000259" key="1">
    <source>
        <dbReference type="Pfam" id="PF02141"/>
    </source>
</evidence>
<dbReference type="AlphaFoldDB" id="L2GUJ9"/>
<evidence type="ECO:0000313" key="2">
    <source>
        <dbReference type="EMBL" id="ELA47032.1"/>
    </source>
</evidence>
<dbReference type="Proteomes" id="UP000011081">
    <property type="component" value="Unassembled WGS sequence"/>
</dbReference>
<dbReference type="InParanoid" id="L2GUJ9"/>
<gene>
    <name evidence="2" type="ORF">VCUG_01477</name>
</gene>
<organism evidence="2 3">
    <name type="scientific">Vavraia culicis (isolate floridensis)</name>
    <name type="common">Microsporidian parasite</name>
    <dbReference type="NCBI Taxonomy" id="948595"/>
    <lineage>
        <taxon>Eukaryota</taxon>
        <taxon>Fungi</taxon>
        <taxon>Fungi incertae sedis</taxon>
        <taxon>Microsporidia</taxon>
        <taxon>Pleistophoridae</taxon>
        <taxon>Vavraia</taxon>
    </lineage>
</organism>
<sequence length="803" mass="95188">MVQTVLNGVFAYQTRESEEIQAEYYVENIIMWDVLKELDENLHFVVDTKNNVCMFDYVTKDEKRNIKGKCYLVYKTGANYNFYSLIETKDDYGTFMLINKRKYQLIEVSNNQEIRVIENCESFETQFTESCQVSQSDNTLSNISIFSRNSELICNSVVYNENNLSYYHSQILRYKNYDLKWKICKDESLETIIQKYVNTFKFNNHTRINHFLMTTKNEERHYCSVLSNRSGLIVVVSMAEYYLNGDYMSVILYNKFNQGKTYVCERLLDTKLLQPCNIAMKVSTCSFSLSTESFLPKIDLNYNFVLKILSCFLNERQMLFYSSNKEKVYKTIVFFIKIIKPFNYKFFISSRLPNEFQDILNSPFPFVLGADERTNMAIVHVDLDNYEMFNFTGDVLPFEKELRKKFRIGARESMSMNYLSIFRHYFTIIHNNLDIARETLINKNLKDSHGIRNLIHKPETIKTEIKYLNDTFTESFMETRIFKDYISGRKDNLMLYYTIRSLCDEENTDNTASNSFFSRSKYILNNCVLISGRDPFIYKIFLMFCEKEPKNIIYNLLIHPQILEGIAPDILELYSSNKNYNEICWFIELLKSKHIEITPEMFNCINYSENCDKRADDMVELQDYKIYVFETCKCHEISQNVREYLQACLTTADKTITEDRDVDMDLHSNKCQYDENNLASNVAGEQYNTTYTYGNNPIRRNKRVCRCKTNFNGIIVKKKNNLVGIYEIFSPKDLFVFIKRNQPVSLLELEQNIFWNVITYFLIYDLPINFKNTSNEECELIIEENNEKRCFNLLKLPQIKFIN</sequence>
<evidence type="ECO:0000313" key="3">
    <source>
        <dbReference type="Proteomes" id="UP000011081"/>
    </source>
</evidence>
<dbReference type="PANTHER" id="PTHR15288:SF0">
    <property type="entry name" value="UDENN DOMAIN-CONTAINING PROTEIN"/>
    <property type="match status" value="1"/>
</dbReference>
<dbReference type="RefSeq" id="XP_008074497.1">
    <property type="nucleotide sequence ID" value="XM_008076306.1"/>
</dbReference>
<accession>L2GUJ9</accession>
<feature type="domain" description="cDENN" evidence="1">
    <location>
        <begin position="300"/>
        <end position="386"/>
    </location>
</feature>
<dbReference type="InterPro" id="IPR051942">
    <property type="entry name" value="DENN_domain_containing_2"/>
</dbReference>
<proteinExistence type="predicted"/>
<dbReference type="Gene3D" id="3.40.50.11500">
    <property type="match status" value="1"/>
</dbReference>
<dbReference type="HOGENOM" id="CLU_350626_0_0_1"/>
<dbReference type="VEuPathDB" id="MicrosporidiaDB:VCUG_01477"/>
<dbReference type="InterPro" id="IPR043153">
    <property type="entry name" value="DENN_C"/>
</dbReference>
<dbReference type="GeneID" id="19879355"/>
<reference evidence="3" key="1">
    <citation type="submission" date="2011-03" db="EMBL/GenBank/DDBJ databases">
        <title>The genome sequence of Vavraia culicis strain floridensis.</title>
        <authorList>
            <consortium name="The Broad Institute Genome Sequencing Platform"/>
            <person name="Cuomo C."/>
            <person name="Becnel J."/>
            <person name="Sanscrainte N."/>
            <person name="Young S.K."/>
            <person name="Zeng Q."/>
            <person name="Gargeya S."/>
            <person name="Fitzgerald M."/>
            <person name="Haas B."/>
            <person name="Abouelleil A."/>
            <person name="Alvarado L."/>
            <person name="Arachchi H.M."/>
            <person name="Berlin A."/>
            <person name="Chapman S.B."/>
            <person name="Gearin G."/>
            <person name="Goldberg J."/>
            <person name="Griggs A."/>
            <person name="Gujja S."/>
            <person name="Hansen M."/>
            <person name="Heiman D."/>
            <person name="Howarth C."/>
            <person name="Larimer J."/>
            <person name="Lui A."/>
            <person name="MacDonald P.J.P."/>
            <person name="McCowen C."/>
            <person name="Montmayeur A."/>
            <person name="Murphy C."/>
            <person name="Neiman D."/>
            <person name="Pearson M."/>
            <person name="Priest M."/>
            <person name="Roberts A."/>
            <person name="Saif S."/>
            <person name="Shea T."/>
            <person name="Sisk P."/>
            <person name="Stolte C."/>
            <person name="Sykes S."/>
            <person name="Wortman J."/>
            <person name="Nusbaum C."/>
            <person name="Birren B."/>
        </authorList>
    </citation>
    <scope>NUCLEOTIDE SEQUENCE [LARGE SCALE GENOMIC DNA]</scope>
    <source>
        <strain evidence="3">floridensis</strain>
    </source>
</reference>
<feature type="non-terminal residue" evidence="2">
    <location>
        <position position="1"/>
    </location>
</feature>
<dbReference type="PANTHER" id="PTHR15288">
    <property type="entry name" value="DENN DOMAIN-CONTAINING PROTEIN 2"/>
    <property type="match status" value="1"/>
</dbReference>
<dbReference type="InterPro" id="IPR001194">
    <property type="entry name" value="cDENN_dom"/>
</dbReference>
<protein>
    <recommendedName>
        <fullName evidence="1">cDENN domain-containing protein</fullName>
    </recommendedName>
</protein>
<dbReference type="Pfam" id="PF02141">
    <property type="entry name" value="DENN"/>
    <property type="match status" value="1"/>
</dbReference>
<dbReference type="OMA" id="CKCHEIS"/>
<keyword evidence="3" id="KW-1185">Reference proteome</keyword>
<dbReference type="EMBL" id="GL877426">
    <property type="protein sequence ID" value="ELA47032.1"/>
    <property type="molecule type" value="Genomic_DNA"/>
</dbReference>
<name>L2GUJ9_VAVCU</name>